<evidence type="ECO:0000259" key="2">
    <source>
        <dbReference type="Pfam" id="PF04909"/>
    </source>
</evidence>
<dbReference type="SUPFAM" id="SSF51556">
    <property type="entry name" value="Metallo-dependent hydrolases"/>
    <property type="match status" value="1"/>
</dbReference>
<evidence type="ECO:0000313" key="3">
    <source>
        <dbReference type="EMBL" id="PRY54266.1"/>
    </source>
</evidence>
<dbReference type="RefSeq" id="WP_106291325.1">
    <property type="nucleotide sequence ID" value="NZ_PVTH01000002.1"/>
</dbReference>
<dbReference type="EMBL" id="PVTH01000002">
    <property type="protein sequence ID" value="PRY54266.1"/>
    <property type="molecule type" value="Genomic_DNA"/>
</dbReference>
<comment type="caution">
    <text evidence="3">The sequence shown here is derived from an EMBL/GenBank/DDBJ whole genome shotgun (WGS) entry which is preliminary data.</text>
</comment>
<dbReference type="InterPro" id="IPR032466">
    <property type="entry name" value="Metal_Hydrolase"/>
</dbReference>
<dbReference type="InterPro" id="IPR052350">
    <property type="entry name" value="Metallo-dep_Lactonases"/>
</dbReference>
<dbReference type="GO" id="GO:0016787">
    <property type="term" value="F:hydrolase activity"/>
    <property type="evidence" value="ECO:0007669"/>
    <property type="project" value="InterPro"/>
</dbReference>
<dbReference type="Gene3D" id="3.20.20.140">
    <property type="entry name" value="Metal-dependent hydrolases"/>
    <property type="match status" value="1"/>
</dbReference>
<sequence>MLKIDSHQHFWRFDPVRDAWIDDNMRAIQRDFLPEDLKTELDKQSIDGCIAVQSDQSEADNAFLIELASMHPFIKGIVGWVDLQAENIDETLQFYSQYKVMRGFRHVLQGESNRALMLEPAFKRGIGLLKKFGFTYDLLIFRDQLFYSSELCASFPEQSFVLDHIAKPEIQNGAKDDWVPGIKELAKNQNVYCKVSGMVTEADWQNWKNEDFYPYLDVIFDSFGIERLMFGSDWPVCNVAGGYSAATDMVKSYVSQFSADQQALFWGGNAARFYAID</sequence>
<comment type="similarity">
    <text evidence="1">Belongs to the metallo-dependent hydrolases superfamily.</text>
</comment>
<dbReference type="InterPro" id="IPR006680">
    <property type="entry name" value="Amidohydro-rel"/>
</dbReference>
<protein>
    <submittedName>
        <fullName evidence="3">L-fuconolactonase</fullName>
    </submittedName>
</protein>
<dbReference type="PANTHER" id="PTHR43569:SF2">
    <property type="entry name" value="AMIDOHYDROLASE-RELATED DOMAIN-CONTAINING PROTEIN"/>
    <property type="match status" value="1"/>
</dbReference>
<name>A0A2T0U8L8_9SPHI</name>
<proteinExistence type="inferred from homology"/>
<evidence type="ECO:0000256" key="1">
    <source>
        <dbReference type="ARBA" id="ARBA00038310"/>
    </source>
</evidence>
<dbReference type="OrthoDB" id="5450317at2"/>
<organism evidence="3 4">
    <name type="scientific">Arcticibacter pallidicorallinus</name>
    <dbReference type="NCBI Taxonomy" id="1259464"/>
    <lineage>
        <taxon>Bacteria</taxon>
        <taxon>Pseudomonadati</taxon>
        <taxon>Bacteroidota</taxon>
        <taxon>Sphingobacteriia</taxon>
        <taxon>Sphingobacteriales</taxon>
        <taxon>Sphingobacteriaceae</taxon>
        <taxon>Arcticibacter</taxon>
    </lineage>
</organism>
<evidence type="ECO:0000313" key="4">
    <source>
        <dbReference type="Proteomes" id="UP000238034"/>
    </source>
</evidence>
<dbReference type="Pfam" id="PF04909">
    <property type="entry name" value="Amidohydro_2"/>
    <property type="match status" value="1"/>
</dbReference>
<feature type="domain" description="Amidohydrolase-related" evidence="2">
    <location>
        <begin position="4"/>
        <end position="275"/>
    </location>
</feature>
<dbReference type="AlphaFoldDB" id="A0A2T0U8L8"/>
<gene>
    <name evidence="3" type="ORF">B0I27_10232</name>
</gene>
<keyword evidence="4" id="KW-1185">Reference proteome</keyword>
<accession>A0A2T0U8L8</accession>
<dbReference type="PANTHER" id="PTHR43569">
    <property type="entry name" value="AMIDOHYDROLASE"/>
    <property type="match status" value="1"/>
</dbReference>
<reference evidence="3 4" key="1">
    <citation type="submission" date="2018-03" db="EMBL/GenBank/DDBJ databases">
        <title>Genomic Encyclopedia of Type Strains, Phase III (KMG-III): the genomes of soil and plant-associated and newly described type strains.</title>
        <authorList>
            <person name="Whitman W."/>
        </authorList>
    </citation>
    <scope>NUCLEOTIDE SEQUENCE [LARGE SCALE GENOMIC DNA]</scope>
    <source>
        <strain evidence="3 4">CGMCC 1.9313</strain>
    </source>
</reference>
<dbReference type="Proteomes" id="UP000238034">
    <property type="component" value="Unassembled WGS sequence"/>
</dbReference>